<keyword evidence="6" id="KW-1185">Reference proteome</keyword>
<dbReference type="Proteomes" id="UP000198548">
    <property type="component" value="Unassembled WGS sequence"/>
</dbReference>
<dbReference type="Pfam" id="PF00795">
    <property type="entry name" value="CN_hydrolase"/>
    <property type="match status" value="1"/>
</dbReference>
<organism evidence="4 5">
    <name type="scientific">Alkalibacterium putridalgicola</name>
    <dbReference type="NCBI Taxonomy" id="426703"/>
    <lineage>
        <taxon>Bacteria</taxon>
        <taxon>Bacillati</taxon>
        <taxon>Bacillota</taxon>
        <taxon>Bacilli</taxon>
        <taxon>Lactobacillales</taxon>
        <taxon>Carnobacteriaceae</taxon>
        <taxon>Alkalibacterium</taxon>
    </lineage>
</organism>
<proteinExistence type="inferred from homology"/>
<dbReference type="EMBL" id="FOBL01000020">
    <property type="protein sequence ID" value="SEM01712.1"/>
    <property type="molecule type" value="Genomic_DNA"/>
</dbReference>
<dbReference type="Proteomes" id="UP000321425">
    <property type="component" value="Unassembled WGS sequence"/>
</dbReference>
<protein>
    <submittedName>
        <fullName evidence="3 4">Hydrolase</fullName>
    </submittedName>
</protein>
<dbReference type="PANTHER" id="PTHR23088">
    <property type="entry name" value="NITRILASE-RELATED"/>
    <property type="match status" value="1"/>
</dbReference>
<dbReference type="GO" id="GO:0016787">
    <property type="term" value="F:hydrolase activity"/>
    <property type="evidence" value="ECO:0007669"/>
    <property type="project" value="UniProtKB-KW"/>
</dbReference>
<sequence>MRVAAVQPDLAFKEPAKNFRKISELIRTAVERKKPDVIVLPEMWNVSFFPKDLEGCADVKGEETKRLLSDLSKKYMINIVGGSVAVQSDGKFYNTSYVFNRMGEVVHAYNKVHLFSPSQEHQIFKAGNQMGIFDIDGVKAGIAICYDLRFPEWIRKMALEGVQVLFIPAAWPHPRMRAWETLLCARAIENQFFVVGVNSVGTTDKLNFCGHSSIFGPSGESLAAAREEEMVLWADLDLTSIPDIRREIAVYNDRRRELY</sequence>
<dbReference type="SUPFAM" id="SSF56317">
    <property type="entry name" value="Carbon-nitrogen hydrolase"/>
    <property type="match status" value="1"/>
</dbReference>
<dbReference type="STRING" id="426703.SAMN04488100_12039"/>
<dbReference type="InterPro" id="IPR003010">
    <property type="entry name" value="C-N_Hydrolase"/>
</dbReference>
<dbReference type="PROSITE" id="PS50263">
    <property type="entry name" value="CN_HYDROLASE"/>
    <property type="match status" value="1"/>
</dbReference>
<dbReference type="CDD" id="cd07583">
    <property type="entry name" value="nitrilase_5"/>
    <property type="match status" value="1"/>
</dbReference>
<evidence type="ECO:0000313" key="5">
    <source>
        <dbReference type="Proteomes" id="UP000198548"/>
    </source>
</evidence>
<name>A0A1H7UXL9_9LACT</name>
<evidence type="ECO:0000259" key="2">
    <source>
        <dbReference type="PROSITE" id="PS50263"/>
    </source>
</evidence>
<evidence type="ECO:0000313" key="4">
    <source>
        <dbReference type="EMBL" id="SEM01712.1"/>
    </source>
</evidence>
<dbReference type="AlphaFoldDB" id="A0A1H7UXL9"/>
<reference evidence="3 6" key="2">
    <citation type="submission" date="2019-07" db="EMBL/GenBank/DDBJ databases">
        <title>Whole genome shotgun sequence of Alkalibacterium putridalgicola NBRC 103243.</title>
        <authorList>
            <person name="Hosoyama A."/>
            <person name="Uohara A."/>
            <person name="Ohji S."/>
            <person name="Ichikawa N."/>
        </authorList>
    </citation>
    <scope>NUCLEOTIDE SEQUENCE [LARGE SCALE GENOMIC DNA]</scope>
    <source>
        <strain evidence="3 6">NBRC 103243</strain>
    </source>
</reference>
<accession>A0A1H7UXL9</accession>
<dbReference type="EMBL" id="BJUX01000017">
    <property type="protein sequence ID" value="GEK89560.1"/>
    <property type="molecule type" value="Genomic_DNA"/>
</dbReference>
<gene>
    <name evidence="3" type="ORF">APU01nite_15990</name>
    <name evidence="4" type="ORF">SAMN04488100_12039</name>
</gene>
<dbReference type="OrthoDB" id="9811121at2"/>
<dbReference type="InterPro" id="IPR036526">
    <property type="entry name" value="C-N_Hydrolase_sf"/>
</dbReference>
<evidence type="ECO:0000313" key="6">
    <source>
        <dbReference type="Proteomes" id="UP000321425"/>
    </source>
</evidence>
<comment type="similarity">
    <text evidence="1">Belongs to the carbon-nitrogen hydrolase superfamily. NIT1/NIT2 family.</text>
</comment>
<dbReference type="PANTHER" id="PTHR23088:SF27">
    <property type="entry name" value="DEAMINATED GLUTATHIONE AMIDASE"/>
    <property type="match status" value="1"/>
</dbReference>
<evidence type="ECO:0000256" key="1">
    <source>
        <dbReference type="ARBA" id="ARBA00010613"/>
    </source>
</evidence>
<dbReference type="PROSITE" id="PS01227">
    <property type="entry name" value="UPF0012"/>
    <property type="match status" value="1"/>
</dbReference>
<dbReference type="RefSeq" id="WP_091488629.1">
    <property type="nucleotide sequence ID" value="NZ_BJUX01000017.1"/>
</dbReference>
<reference evidence="4 5" key="1">
    <citation type="submission" date="2016-10" db="EMBL/GenBank/DDBJ databases">
        <authorList>
            <person name="de Groot N.N."/>
        </authorList>
    </citation>
    <scope>NUCLEOTIDE SEQUENCE [LARGE SCALE GENOMIC DNA]</scope>
    <source>
        <strain evidence="4 5">DSM 19182</strain>
    </source>
</reference>
<keyword evidence="4" id="KW-0378">Hydrolase</keyword>
<evidence type="ECO:0000313" key="3">
    <source>
        <dbReference type="EMBL" id="GEK89560.1"/>
    </source>
</evidence>
<dbReference type="Gene3D" id="3.60.110.10">
    <property type="entry name" value="Carbon-nitrogen hydrolase"/>
    <property type="match status" value="1"/>
</dbReference>
<dbReference type="InterPro" id="IPR001110">
    <property type="entry name" value="UPF0012_CS"/>
</dbReference>
<feature type="domain" description="CN hydrolase" evidence="2">
    <location>
        <begin position="1"/>
        <end position="238"/>
    </location>
</feature>